<dbReference type="PROSITE" id="PS51387">
    <property type="entry name" value="FAD_PCMH"/>
    <property type="match status" value="1"/>
</dbReference>
<dbReference type="InterPro" id="IPR050416">
    <property type="entry name" value="FAD-linked_Oxidoreductase"/>
</dbReference>
<dbReference type="Pfam" id="PF01565">
    <property type="entry name" value="FAD_binding_4"/>
    <property type="match status" value="1"/>
</dbReference>
<evidence type="ECO:0000256" key="1">
    <source>
        <dbReference type="ARBA" id="ARBA00005466"/>
    </source>
</evidence>
<dbReference type="PROSITE" id="PS00862">
    <property type="entry name" value="OX2_COVAL_FAD"/>
    <property type="match status" value="1"/>
</dbReference>
<dbReference type="AlphaFoldDB" id="A0A9P6GKU1"/>
<sequence length="477" mass="51361">MDCKALAVAFPQITYLPSTPQYENSTCSYFAAFENEIHPSCVITPRSTQEVADVIKSLQQAPASLKIAIRGGGHTPWAGAANINAGVTIDMRQLNGVSVDAKNVVSIAAGNSWGDVYTKLQTKGLAVVGGRVSKVGVTGLTIGAIFIGLTLILGGLSYFSETRGFVCDSVVNFEVVLSSGKIVQANANTNPDLYRALKGGTNNFGVVTRFELPSFQQGNMWGGVLYYPSTTYAEIVDKLYNFASPAQPDPNAHLIVATAYSPAGSVNVVNAYYTKPTPNPPSLAPFVAVQPQLAQTLREDSLLGFASEQSSFSTNGDRQLFFTTTIKLNKQLLLDMEKLFHDTIEGVKTVPGLTISMVFQPLTKHILQQSALQGPNVLGLSPERGPLLITLLNSVHTNAADDAKVIAAVTDLLSKIEELARQRGLGERYKFLNYAYKTETPIQSYGPENVKFLQTVSKKYDPSGFFQSSVPGGFKLP</sequence>
<evidence type="ECO:0000256" key="3">
    <source>
        <dbReference type="ARBA" id="ARBA00022827"/>
    </source>
</evidence>
<dbReference type="InterPro" id="IPR016166">
    <property type="entry name" value="FAD-bd_PCMH"/>
</dbReference>
<keyword evidence="2" id="KW-0285">Flavoprotein</keyword>
<feature type="domain" description="FAD-binding PCMH-type" evidence="6">
    <location>
        <begin position="35"/>
        <end position="217"/>
    </location>
</feature>
<dbReference type="SUPFAM" id="SSF56176">
    <property type="entry name" value="FAD-binding/transporter-associated domain-like"/>
    <property type="match status" value="1"/>
</dbReference>
<keyword evidence="3" id="KW-0274">FAD</keyword>
<dbReference type="InterPro" id="IPR016169">
    <property type="entry name" value="FAD-bd_PCMH_sub2"/>
</dbReference>
<reference evidence="7" key="1">
    <citation type="journal article" date="2020" name="Mol. Plant Microbe Interact.">
        <title>Genome Sequence of the Biocontrol Agent Coniothyrium minitans strain Conio (IMI 134523).</title>
        <authorList>
            <person name="Patel D."/>
            <person name="Shittu T.A."/>
            <person name="Baroncelli R."/>
            <person name="Muthumeenakshi S."/>
            <person name="Osborne T.H."/>
            <person name="Janganan T.K."/>
            <person name="Sreenivasaprasad S."/>
        </authorList>
    </citation>
    <scope>NUCLEOTIDE SEQUENCE</scope>
    <source>
        <strain evidence="7">Conio</strain>
    </source>
</reference>
<comment type="similarity">
    <text evidence="1">Belongs to the oxygen-dependent FAD-linked oxidoreductase family.</text>
</comment>
<gene>
    <name evidence="7" type="ORF">PMIN01_04712</name>
</gene>
<dbReference type="Gene3D" id="3.30.465.10">
    <property type="match status" value="1"/>
</dbReference>
<dbReference type="Gene3D" id="3.30.43.10">
    <property type="entry name" value="Uridine Diphospho-n-acetylenolpyruvylglucosamine Reductase, domain 2"/>
    <property type="match status" value="1"/>
</dbReference>
<proteinExistence type="inferred from homology"/>
<dbReference type="InterPro" id="IPR006094">
    <property type="entry name" value="Oxid_FAD_bind_N"/>
</dbReference>
<dbReference type="InterPro" id="IPR036318">
    <property type="entry name" value="FAD-bd_PCMH-like_sf"/>
</dbReference>
<organism evidence="7 8">
    <name type="scientific">Paraphaeosphaeria minitans</name>
    <dbReference type="NCBI Taxonomy" id="565426"/>
    <lineage>
        <taxon>Eukaryota</taxon>
        <taxon>Fungi</taxon>
        <taxon>Dikarya</taxon>
        <taxon>Ascomycota</taxon>
        <taxon>Pezizomycotina</taxon>
        <taxon>Dothideomycetes</taxon>
        <taxon>Pleosporomycetidae</taxon>
        <taxon>Pleosporales</taxon>
        <taxon>Massarineae</taxon>
        <taxon>Didymosphaeriaceae</taxon>
        <taxon>Paraphaeosphaeria</taxon>
    </lineage>
</organism>
<dbReference type="InterPro" id="IPR016167">
    <property type="entry name" value="FAD-bd_PCMH_sub1"/>
</dbReference>
<dbReference type="Proteomes" id="UP000756921">
    <property type="component" value="Unassembled WGS sequence"/>
</dbReference>
<dbReference type="PANTHER" id="PTHR42973:SF22">
    <property type="entry name" value="FAD-BINDING PCMH-TYPE DOMAIN-CONTAINING PROTEIN-RELATED"/>
    <property type="match status" value="1"/>
</dbReference>
<keyword evidence="5" id="KW-0812">Transmembrane</keyword>
<evidence type="ECO:0000256" key="2">
    <source>
        <dbReference type="ARBA" id="ARBA00022630"/>
    </source>
</evidence>
<comment type="caution">
    <text evidence="7">The sequence shown here is derived from an EMBL/GenBank/DDBJ whole genome shotgun (WGS) entry which is preliminary data.</text>
</comment>
<keyword evidence="5" id="KW-0472">Membrane</keyword>
<evidence type="ECO:0000313" key="8">
    <source>
        <dbReference type="Proteomes" id="UP000756921"/>
    </source>
</evidence>
<dbReference type="OrthoDB" id="2151789at2759"/>
<dbReference type="EMBL" id="WJXW01000004">
    <property type="protein sequence ID" value="KAF9736933.1"/>
    <property type="molecule type" value="Genomic_DNA"/>
</dbReference>
<keyword evidence="4" id="KW-0560">Oxidoreductase</keyword>
<evidence type="ECO:0000313" key="7">
    <source>
        <dbReference type="EMBL" id="KAF9736933.1"/>
    </source>
</evidence>
<accession>A0A9P6GKU1</accession>
<keyword evidence="5" id="KW-1133">Transmembrane helix</keyword>
<keyword evidence="8" id="KW-1185">Reference proteome</keyword>
<dbReference type="InterPro" id="IPR006093">
    <property type="entry name" value="Oxy_OxRdtase_FAD_BS"/>
</dbReference>
<evidence type="ECO:0000259" key="6">
    <source>
        <dbReference type="PROSITE" id="PS51387"/>
    </source>
</evidence>
<feature type="transmembrane region" description="Helical" evidence="5">
    <location>
        <begin position="140"/>
        <end position="159"/>
    </location>
</feature>
<dbReference type="PANTHER" id="PTHR42973">
    <property type="entry name" value="BINDING OXIDOREDUCTASE, PUTATIVE (AFU_ORTHOLOGUE AFUA_1G17690)-RELATED"/>
    <property type="match status" value="1"/>
</dbReference>
<dbReference type="Gene3D" id="3.40.462.20">
    <property type="match status" value="1"/>
</dbReference>
<dbReference type="GO" id="GO:0016491">
    <property type="term" value="F:oxidoreductase activity"/>
    <property type="evidence" value="ECO:0007669"/>
    <property type="project" value="UniProtKB-KW"/>
</dbReference>
<evidence type="ECO:0000256" key="5">
    <source>
        <dbReference type="SAM" id="Phobius"/>
    </source>
</evidence>
<name>A0A9P6GKU1_9PLEO</name>
<protein>
    <submittedName>
        <fullName evidence="7">FAD binding domain-containing protein</fullName>
    </submittedName>
</protein>
<evidence type="ECO:0000256" key="4">
    <source>
        <dbReference type="ARBA" id="ARBA00023002"/>
    </source>
</evidence>
<dbReference type="GO" id="GO:0071949">
    <property type="term" value="F:FAD binding"/>
    <property type="evidence" value="ECO:0007669"/>
    <property type="project" value="InterPro"/>
</dbReference>